<feature type="non-terminal residue" evidence="2">
    <location>
        <position position="61"/>
    </location>
</feature>
<keyword evidence="3" id="KW-1185">Reference proteome</keyword>
<evidence type="ECO:0000256" key="1">
    <source>
        <dbReference type="SAM" id="MobiDB-lite"/>
    </source>
</evidence>
<dbReference type="OrthoDB" id="10621298at2759"/>
<dbReference type="EMBL" id="KV907494">
    <property type="protein sequence ID" value="OOF99931.1"/>
    <property type="molecule type" value="Genomic_DNA"/>
</dbReference>
<dbReference type="AlphaFoldDB" id="A0A1R3RZQ1"/>
<reference evidence="3" key="1">
    <citation type="journal article" date="2017" name="Genome Biol.">
        <title>Comparative genomics reveals high biological diversity and specific adaptations in the industrially and medically important fungal genus Aspergillus.</title>
        <authorList>
            <person name="de Vries R.P."/>
            <person name="Riley R."/>
            <person name="Wiebenga A."/>
            <person name="Aguilar-Osorio G."/>
            <person name="Amillis S."/>
            <person name="Uchima C.A."/>
            <person name="Anderluh G."/>
            <person name="Asadollahi M."/>
            <person name="Askin M."/>
            <person name="Barry K."/>
            <person name="Battaglia E."/>
            <person name="Bayram O."/>
            <person name="Benocci T."/>
            <person name="Braus-Stromeyer S.A."/>
            <person name="Caldana C."/>
            <person name="Canovas D."/>
            <person name="Cerqueira G.C."/>
            <person name="Chen F."/>
            <person name="Chen W."/>
            <person name="Choi C."/>
            <person name="Clum A."/>
            <person name="Dos Santos R.A."/>
            <person name="Damasio A.R."/>
            <person name="Diallinas G."/>
            <person name="Emri T."/>
            <person name="Fekete E."/>
            <person name="Flipphi M."/>
            <person name="Freyberg S."/>
            <person name="Gallo A."/>
            <person name="Gournas C."/>
            <person name="Habgood R."/>
            <person name="Hainaut M."/>
            <person name="Harispe M.L."/>
            <person name="Henrissat B."/>
            <person name="Hilden K.S."/>
            <person name="Hope R."/>
            <person name="Hossain A."/>
            <person name="Karabika E."/>
            <person name="Karaffa L."/>
            <person name="Karanyi Z."/>
            <person name="Krasevec N."/>
            <person name="Kuo A."/>
            <person name="Kusch H."/>
            <person name="LaButti K."/>
            <person name="Lagendijk E.L."/>
            <person name="Lapidus A."/>
            <person name="Levasseur A."/>
            <person name="Lindquist E."/>
            <person name="Lipzen A."/>
            <person name="Logrieco A.F."/>
            <person name="MacCabe A."/>
            <person name="Maekelae M.R."/>
            <person name="Malavazi I."/>
            <person name="Melin P."/>
            <person name="Meyer V."/>
            <person name="Mielnichuk N."/>
            <person name="Miskei M."/>
            <person name="Molnar A.P."/>
            <person name="Mule G."/>
            <person name="Ngan C.Y."/>
            <person name="Orejas M."/>
            <person name="Orosz E."/>
            <person name="Ouedraogo J.P."/>
            <person name="Overkamp K.M."/>
            <person name="Park H.-S."/>
            <person name="Perrone G."/>
            <person name="Piumi F."/>
            <person name="Punt P.J."/>
            <person name="Ram A.F."/>
            <person name="Ramon A."/>
            <person name="Rauscher S."/>
            <person name="Record E."/>
            <person name="Riano-Pachon D.M."/>
            <person name="Robert V."/>
            <person name="Roehrig J."/>
            <person name="Ruller R."/>
            <person name="Salamov A."/>
            <person name="Salih N.S."/>
            <person name="Samson R.A."/>
            <person name="Sandor E."/>
            <person name="Sanguinetti M."/>
            <person name="Schuetze T."/>
            <person name="Sepcic K."/>
            <person name="Shelest E."/>
            <person name="Sherlock G."/>
            <person name="Sophianopoulou V."/>
            <person name="Squina F.M."/>
            <person name="Sun H."/>
            <person name="Susca A."/>
            <person name="Todd R.B."/>
            <person name="Tsang A."/>
            <person name="Unkles S.E."/>
            <person name="van de Wiele N."/>
            <person name="van Rossen-Uffink D."/>
            <person name="Oliveira J.V."/>
            <person name="Vesth T.C."/>
            <person name="Visser J."/>
            <person name="Yu J.-H."/>
            <person name="Zhou M."/>
            <person name="Andersen M.R."/>
            <person name="Archer D.B."/>
            <person name="Baker S.E."/>
            <person name="Benoit I."/>
            <person name="Brakhage A.A."/>
            <person name="Braus G.H."/>
            <person name="Fischer R."/>
            <person name="Frisvad J.C."/>
            <person name="Goldman G.H."/>
            <person name="Houbraken J."/>
            <person name="Oakley B."/>
            <person name="Pocsi I."/>
            <person name="Scazzocchio C."/>
            <person name="Seiboth B."/>
            <person name="vanKuyk P.A."/>
            <person name="Wortman J."/>
            <person name="Dyer P.S."/>
            <person name="Grigoriev I.V."/>
        </authorList>
    </citation>
    <scope>NUCLEOTIDE SEQUENCE [LARGE SCALE GENOMIC DNA]</scope>
    <source>
        <strain evidence="3">ITEM 5010</strain>
    </source>
</reference>
<protein>
    <submittedName>
        <fullName evidence="2">Uncharacterized protein</fullName>
    </submittedName>
</protein>
<proteinExistence type="predicted"/>
<evidence type="ECO:0000313" key="2">
    <source>
        <dbReference type="EMBL" id="OOF99931.1"/>
    </source>
</evidence>
<name>A0A1R3RZQ1_ASPC5</name>
<sequence>MHRQPYPIGQLPSGMAHLSGFNAGYRVVSIPGRGRPGSAAPPLPVPTAGLEPNREELLPKI</sequence>
<gene>
    <name evidence="2" type="ORF">ASPCADRAFT_203810</name>
</gene>
<organism evidence="2 3">
    <name type="scientific">Aspergillus carbonarius (strain ITEM 5010)</name>
    <dbReference type="NCBI Taxonomy" id="602072"/>
    <lineage>
        <taxon>Eukaryota</taxon>
        <taxon>Fungi</taxon>
        <taxon>Dikarya</taxon>
        <taxon>Ascomycota</taxon>
        <taxon>Pezizomycotina</taxon>
        <taxon>Eurotiomycetes</taxon>
        <taxon>Eurotiomycetidae</taxon>
        <taxon>Eurotiales</taxon>
        <taxon>Aspergillaceae</taxon>
        <taxon>Aspergillus</taxon>
        <taxon>Aspergillus subgen. Circumdati</taxon>
    </lineage>
</organism>
<dbReference type="Proteomes" id="UP000188318">
    <property type="component" value="Unassembled WGS sequence"/>
</dbReference>
<dbReference type="VEuPathDB" id="FungiDB:ASPCADRAFT_203810"/>
<evidence type="ECO:0000313" key="3">
    <source>
        <dbReference type="Proteomes" id="UP000188318"/>
    </source>
</evidence>
<accession>A0A1R3RZQ1</accession>
<feature type="region of interest" description="Disordered" evidence="1">
    <location>
        <begin position="33"/>
        <end position="52"/>
    </location>
</feature>